<protein>
    <submittedName>
        <fullName evidence="1">Uncharacterized protein</fullName>
    </submittedName>
</protein>
<proteinExistence type="predicted"/>
<comment type="caution">
    <text evidence="1">The sequence shown here is derived from an EMBL/GenBank/DDBJ whole genome shotgun (WGS) entry which is preliminary data.</text>
</comment>
<dbReference type="AlphaFoldDB" id="A0A8S9TNW1"/>
<name>A0A8S9TNW1_PHYIN</name>
<sequence>MHAGTKTAFEIVADSNRSKNPAMTDLLRRIVKTVFQRQQVEVVGTLFSELCSIMRDDDVNARQLLNFVSIVFWVSHASSSEFSYFGVRSWHVTKRE</sequence>
<dbReference type="EMBL" id="JAACNO010003127">
    <property type="protein sequence ID" value="KAF4128399.1"/>
    <property type="molecule type" value="Genomic_DNA"/>
</dbReference>
<evidence type="ECO:0000313" key="2">
    <source>
        <dbReference type="Proteomes" id="UP000704712"/>
    </source>
</evidence>
<reference evidence="1" key="1">
    <citation type="submission" date="2020-03" db="EMBL/GenBank/DDBJ databases">
        <title>Hybrid Assembly of Korean Phytophthora infestans isolates.</title>
        <authorList>
            <person name="Prokchorchik M."/>
            <person name="Lee Y."/>
            <person name="Seo J."/>
            <person name="Cho J.-H."/>
            <person name="Park Y.-E."/>
            <person name="Jang D.-C."/>
            <person name="Im J.-S."/>
            <person name="Choi J.-G."/>
            <person name="Park H.-J."/>
            <person name="Lee G.-B."/>
            <person name="Lee Y.-G."/>
            <person name="Hong S.-Y."/>
            <person name="Cho K."/>
            <person name="Sohn K.H."/>
        </authorList>
    </citation>
    <scope>NUCLEOTIDE SEQUENCE</scope>
    <source>
        <strain evidence="1">KR_2_A2</strain>
    </source>
</reference>
<gene>
    <name evidence="1" type="ORF">GN958_ATG22477</name>
</gene>
<evidence type="ECO:0000313" key="1">
    <source>
        <dbReference type="EMBL" id="KAF4128399.1"/>
    </source>
</evidence>
<dbReference type="Proteomes" id="UP000704712">
    <property type="component" value="Unassembled WGS sequence"/>
</dbReference>
<organism evidence="1 2">
    <name type="scientific">Phytophthora infestans</name>
    <name type="common">Potato late blight agent</name>
    <name type="synonym">Botrytis infestans</name>
    <dbReference type="NCBI Taxonomy" id="4787"/>
    <lineage>
        <taxon>Eukaryota</taxon>
        <taxon>Sar</taxon>
        <taxon>Stramenopiles</taxon>
        <taxon>Oomycota</taxon>
        <taxon>Peronosporomycetes</taxon>
        <taxon>Peronosporales</taxon>
        <taxon>Peronosporaceae</taxon>
        <taxon>Phytophthora</taxon>
    </lineage>
</organism>
<accession>A0A8S9TNW1</accession>